<dbReference type="EMBL" id="CM043036">
    <property type="protein sequence ID" value="KAI4581110.1"/>
    <property type="molecule type" value="Genomic_DNA"/>
</dbReference>
<proteinExistence type="predicted"/>
<evidence type="ECO:0000313" key="1">
    <source>
        <dbReference type="EMBL" id="KAI4581110.1"/>
    </source>
</evidence>
<protein>
    <submittedName>
        <fullName evidence="1">Uncharacterized protein</fullName>
    </submittedName>
</protein>
<sequence length="213" mass="23936">MTTVGEGGSQYCGHLSTQRDRSQAPRLLVSSHLYLRVPVHGRSVWPEPSVYLSCSLMLFGSLKLCPLLLRSIITSGFSFDVCMGKSVLSRNLFSSVTKKVRPAELNVETQRDVDIDIDICIRVKITPWIKWIVNNFIPQITNEKKYGMTPTLEVAAYQASAHPYTSSPLLSSFYLRFQDPSYLVVFDVDCIVDIFGGFYCEFCGGKFGYLAFT</sequence>
<dbReference type="Proteomes" id="UP001057279">
    <property type="component" value="Linkage Group LG11"/>
</dbReference>
<keyword evidence="2" id="KW-1185">Reference proteome</keyword>
<organism evidence="1 2">
    <name type="scientific">Ovis ammon polii x Ovis aries</name>
    <dbReference type="NCBI Taxonomy" id="2918886"/>
    <lineage>
        <taxon>Eukaryota</taxon>
        <taxon>Metazoa</taxon>
        <taxon>Chordata</taxon>
        <taxon>Craniata</taxon>
        <taxon>Vertebrata</taxon>
        <taxon>Euteleostomi</taxon>
        <taxon>Mammalia</taxon>
        <taxon>Eutheria</taxon>
        <taxon>Laurasiatheria</taxon>
        <taxon>Artiodactyla</taxon>
        <taxon>Ruminantia</taxon>
        <taxon>Pecora</taxon>
        <taxon>Bovidae</taxon>
        <taxon>Caprinae</taxon>
        <taxon>Ovis</taxon>
    </lineage>
</organism>
<name>A0ACB9UV08_9CETA</name>
<evidence type="ECO:0000313" key="2">
    <source>
        <dbReference type="Proteomes" id="UP001057279"/>
    </source>
</evidence>
<accession>A0ACB9UV08</accession>
<comment type="caution">
    <text evidence="1">The sequence shown here is derived from an EMBL/GenBank/DDBJ whole genome shotgun (WGS) entry which is preliminary data.</text>
</comment>
<reference evidence="1" key="1">
    <citation type="submission" date="2022-03" db="EMBL/GenBank/DDBJ databases">
        <title>Genomic analyses of argali, domestic sheep and their hybrids provide insights into chromosomal evolution, heterosis and genetic basis of agronomic traits.</title>
        <authorList>
            <person name="Li M."/>
        </authorList>
    </citation>
    <scope>NUCLEOTIDE SEQUENCE</scope>
    <source>
        <strain evidence="1">F1 hybrid</strain>
    </source>
</reference>
<gene>
    <name evidence="1" type="ORF">MJG53_010652</name>
</gene>